<dbReference type="GO" id="GO:0016868">
    <property type="term" value="F:intramolecular phosphotransferase activity"/>
    <property type="evidence" value="ECO:0007669"/>
    <property type="project" value="InterPro"/>
</dbReference>
<dbReference type="InterPro" id="IPR005843">
    <property type="entry name" value="A-D-PHexomutase_C"/>
</dbReference>
<evidence type="ECO:0000256" key="2">
    <source>
        <dbReference type="ARBA" id="ARBA00022553"/>
    </source>
</evidence>
<evidence type="ECO:0000313" key="7">
    <source>
        <dbReference type="EMBL" id="GAI80293.1"/>
    </source>
</evidence>
<dbReference type="GO" id="GO:0046872">
    <property type="term" value="F:metal ion binding"/>
    <property type="evidence" value="ECO:0007669"/>
    <property type="project" value="UniProtKB-KW"/>
</dbReference>
<dbReference type="AlphaFoldDB" id="X1RI48"/>
<evidence type="ECO:0000256" key="1">
    <source>
        <dbReference type="ARBA" id="ARBA00001946"/>
    </source>
</evidence>
<accession>X1RI48</accession>
<dbReference type="SUPFAM" id="SSF55957">
    <property type="entry name" value="Phosphoglucomutase, C-terminal domain"/>
    <property type="match status" value="1"/>
</dbReference>
<dbReference type="Pfam" id="PF00408">
    <property type="entry name" value="PGM_PMM_IV"/>
    <property type="match status" value="1"/>
</dbReference>
<reference evidence="7" key="1">
    <citation type="journal article" date="2014" name="Front. Microbiol.">
        <title>High frequency of phylogenetically diverse reductive dehalogenase-homologous genes in deep subseafloor sedimentary metagenomes.</title>
        <authorList>
            <person name="Kawai M."/>
            <person name="Futagami T."/>
            <person name="Toyoda A."/>
            <person name="Takaki Y."/>
            <person name="Nishi S."/>
            <person name="Hori S."/>
            <person name="Arai W."/>
            <person name="Tsubouchi T."/>
            <person name="Morono Y."/>
            <person name="Uchiyama I."/>
            <person name="Ito T."/>
            <person name="Fujiyama A."/>
            <person name="Inagaki F."/>
            <person name="Takami H."/>
        </authorList>
    </citation>
    <scope>NUCLEOTIDE SEQUENCE</scope>
    <source>
        <strain evidence="7">Expedition CK06-06</strain>
    </source>
</reference>
<evidence type="ECO:0000256" key="5">
    <source>
        <dbReference type="ARBA" id="ARBA00023235"/>
    </source>
</evidence>
<comment type="cofactor">
    <cofactor evidence="1">
        <name>Mg(2+)</name>
        <dbReference type="ChEBI" id="CHEBI:18420"/>
    </cofactor>
</comment>
<comment type="caution">
    <text evidence="7">The sequence shown here is derived from an EMBL/GenBank/DDBJ whole genome shotgun (WGS) entry which is preliminary data.</text>
</comment>
<name>X1RI48_9ZZZZ</name>
<keyword evidence="5" id="KW-0413">Isomerase</keyword>
<dbReference type="PANTHER" id="PTHR43771:SF1">
    <property type="entry name" value="PHOSPHOMANNOMUTASE"/>
    <property type="match status" value="1"/>
</dbReference>
<proteinExistence type="predicted"/>
<dbReference type="InterPro" id="IPR036900">
    <property type="entry name" value="A-D-PHexomutase_C_sf"/>
</dbReference>
<evidence type="ECO:0000259" key="6">
    <source>
        <dbReference type="Pfam" id="PF00408"/>
    </source>
</evidence>
<evidence type="ECO:0000256" key="3">
    <source>
        <dbReference type="ARBA" id="ARBA00022723"/>
    </source>
</evidence>
<dbReference type="EMBL" id="BARW01005521">
    <property type="protein sequence ID" value="GAI80293.1"/>
    <property type="molecule type" value="Genomic_DNA"/>
</dbReference>
<protein>
    <recommendedName>
        <fullName evidence="6">Alpha-D-phosphohexomutase C-terminal domain-containing protein</fullName>
    </recommendedName>
</protein>
<dbReference type="PANTHER" id="PTHR43771">
    <property type="entry name" value="PHOSPHOMANNOMUTASE"/>
    <property type="match status" value="1"/>
</dbReference>
<feature type="non-terminal residue" evidence="7">
    <location>
        <position position="1"/>
    </location>
</feature>
<keyword evidence="2" id="KW-0597">Phosphoprotein</keyword>
<sequence>ARRYKDGQVDHLDGVTVRYKDWWFNCRPSNTEPLLRLNIEAKSKELLDYKISEIEQKLGKSV</sequence>
<keyword evidence="3" id="KW-0479">Metal-binding</keyword>
<dbReference type="Gene3D" id="3.30.310.50">
    <property type="entry name" value="Alpha-D-phosphohexomutase, C-terminal domain"/>
    <property type="match status" value="1"/>
</dbReference>
<evidence type="ECO:0000256" key="4">
    <source>
        <dbReference type="ARBA" id="ARBA00022842"/>
    </source>
</evidence>
<feature type="domain" description="Alpha-D-phosphohexomutase C-terminal" evidence="6">
    <location>
        <begin position="13"/>
        <end position="48"/>
    </location>
</feature>
<organism evidence="7">
    <name type="scientific">marine sediment metagenome</name>
    <dbReference type="NCBI Taxonomy" id="412755"/>
    <lineage>
        <taxon>unclassified sequences</taxon>
        <taxon>metagenomes</taxon>
        <taxon>ecological metagenomes</taxon>
    </lineage>
</organism>
<gene>
    <name evidence="7" type="ORF">S12H4_11962</name>
</gene>
<keyword evidence="4" id="KW-0460">Magnesium</keyword>